<comment type="caution">
    <text evidence="2">The sequence shown here is derived from an EMBL/GenBank/DDBJ whole genome shotgun (WGS) entry which is preliminary data.</text>
</comment>
<reference evidence="2" key="1">
    <citation type="submission" date="2023-07" db="EMBL/GenBank/DDBJ databases">
        <title>draft genome sequence of fig (Ficus carica).</title>
        <authorList>
            <person name="Takahashi T."/>
            <person name="Nishimura K."/>
        </authorList>
    </citation>
    <scope>NUCLEOTIDE SEQUENCE</scope>
</reference>
<evidence type="ECO:0000313" key="3">
    <source>
        <dbReference type="Proteomes" id="UP001187192"/>
    </source>
</evidence>
<evidence type="ECO:0000256" key="1">
    <source>
        <dbReference type="SAM" id="MobiDB-lite"/>
    </source>
</evidence>
<accession>A0AA88A016</accession>
<feature type="region of interest" description="Disordered" evidence="1">
    <location>
        <begin position="1"/>
        <end position="28"/>
    </location>
</feature>
<dbReference type="AlphaFoldDB" id="A0AA88A016"/>
<name>A0AA88A016_FICCA</name>
<evidence type="ECO:0000313" key="2">
    <source>
        <dbReference type="EMBL" id="GMN42300.1"/>
    </source>
</evidence>
<dbReference type="EMBL" id="BTGU01000014">
    <property type="protein sequence ID" value="GMN42300.1"/>
    <property type="molecule type" value="Genomic_DNA"/>
</dbReference>
<organism evidence="2 3">
    <name type="scientific">Ficus carica</name>
    <name type="common">Common fig</name>
    <dbReference type="NCBI Taxonomy" id="3494"/>
    <lineage>
        <taxon>Eukaryota</taxon>
        <taxon>Viridiplantae</taxon>
        <taxon>Streptophyta</taxon>
        <taxon>Embryophyta</taxon>
        <taxon>Tracheophyta</taxon>
        <taxon>Spermatophyta</taxon>
        <taxon>Magnoliopsida</taxon>
        <taxon>eudicotyledons</taxon>
        <taxon>Gunneridae</taxon>
        <taxon>Pentapetalae</taxon>
        <taxon>rosids</taxon>
        <taxon>fabids</taxon>
        <taxon>Rosales</taxon>
        <taxon>Moraceae</taxon>
        <taxon>Ficeae</taxon>
        <taxon>Ficus</taxon>
    </lineage>
</organism>
<keyword evidence="3" id="KW-1185">Reference proteome</keyword>
<feature type="compositionally biased region" description="Basic and acidic residues" evidence="1">
    <location>
        <begin position="1"/>
        <end position="20"/>
    </location>
</feature>
<sequence>MLNDFEVERRTHRYDEESAERATPASPEKNIVPGVSRSFWKQGTVLGDGGFDPLQQRRIGGVGEENLRDQTAYNAVEGLVVPLVGPPGAGVVWLVFHFFFECRFSSSSSCSGLVAALH</sequence>
<dbReference type="Proteomes" id="UP001187192">
    <property type="component" value="Unassembled WGS sequence"/>
</dbReference>
<proteinExistence type="predicted"/>
<gene>
    <name evidence="2" type="ORF">TIFTF001_011524</name>
</gene>
<protein>
    <submittedName>
        <fullName evidence="2">Uncharacterized protein</fullName>
    </submittedName>
</protein>